<dbReference type="EMBL" id="BPMK01000004">
    <property type="protein sequence ID" value="GIZ51117.1"/>
    <property type="molecule type" value="Genomic_DNA"/>
</dbReference>
<keyword evidence="2" id="KW-1185">Reference proteome</keyword>
<evidence type="ECO:0000313" key="1">
    <source>
        <dbReference type="EMBL" id="GIZ51117.1"/>
    </source>
</evidence>
<reference evidence="1 2" key="1">
    <citation type="journal article" date="2022" name="Int. J. Syst. Evol. Microbiol.">
        <title>Noviherbaspirillum aridicola sp. nov., isolated from an arid soil in Pakistan.</title>
        <authorList>
            <person name="Khan I.U."/>
            <person name="Saqib M."/>
            <person name="Amin A."/>
            <person name="Hussain F."/>
            <person name="Li L."/>
            <person name="Liu Y.H."/>
            <person name="Fang B.Z."/>
            <person name="Ahmed I."/>
            <person name="Li W.J."/>
        </authorList>
    </citation>
    <scope>NUCLEOTIDE SEQUENCE [LARGE SCALE GENOMIC DNA]</scope>
    <source>
        <strain evidence="1 2">NCCP-691</strain>
    </source>
</reference>
<dbReference type="Proteomes" id="UP000887222">
    <property type="component" value="Unassembled WGS sequence"/>
</dbReference>
<proteinExistence type="predicted"/>
<dbReference type="RefSeq" id="WP_220807291.1">
    <property type="nucleotide sequence ID" value="NZ_BPMK01000004.1"/>
</dbReference>
<accession>A0ABQ4Q1Q5</accession>
<evidence type="ECO:0000313" key="2">
    <source>
        <dbReference type="Proteomes" id="UP000887222"/>
    </source>
</evidence>
<name>A0ABQ4Q1Q5_9BURK</name>
<protein>
    <submittedName>
        <fullName evidence="1">Uncharacterized protein</fullName>
    </submittedName>
</protein>
<comment type="caution">
    <text evidence="1">The sequence shown here is derived from an EMBL/GenBank/DDBJ whole genome shotgun (WGS) entry which is preliminary data.</text>
</comment>
<gene>
    <name evidence="1" type="ORF">NCCP691_11310</name>
</gene>
<organism evidence="1 2">
    <name type="scientific">Noviherbaspirillum aridicola</name>
    <dbReference type="NCBI Taxonomy" id="2849687"/>
    <lineage>
        <taxon>Bacteria</taxon>
        <taxon>Pseudomonadati</taxon>
        <taxon>Pseudomonadota</taxon>
        <taxon>Betaproteobacteria</taxon>
        <taxon>Burkholderiales</taxon>
        <taxon>Oxalobacteraceae</taxon>
        <taxon>Noviherbaspirillum</taxon>
    </lineage>
</organism>
<sequence length="494" mass="54640">MAFTWETPKGVWQEDENGSFGLSRSKDFGEIAWSPEATGRAADIAQLIGASVPTQCSCAPIFPDDFAHCPECGKPLRNAASNAKPAPEWWGPCGDHSLSELAPKGLPITAVNLDSIVRGRTAGQSTGRPDTTMLSPPLAPCVFASSRFGLLADRLIALSFEQNALQYWDPHEKQWLRIAADGDAAGLSFTRSAYYWIRPAVPETGEIALVPTDSGLYRLFLNPVTASYLTRPVWEKPLVSAPAQVQQHTACLYKDSDGVRLWTAKARAPQPQVYPCAGGQLPDNGWSRPITLNGQVIWLHQRGHLVWKPGAEPQWLPWRADWEPRFSFGGATQSRDGRLWLMGQNEQGFTYVQLGVPDGPSTVTDGARLGFGSFVFRLGHQVLEDPWDAGTVEDENDAHALVVPVLLSQSGDRRKRTGLVLRYDHFVGTAAAMLDGREERDAKLQWIGDQIITLDRARISTPLELSAFVHEDHLWLHHPDWREMRGWRLNGGGK</sequence>